<name>A0ABM2ZYJ5_GOSHI</name>
<dbReference type="GeneID" id="121216096"/>
<organism evidence="2 3">
    <name type="scientific">Gossypium hirsutum</name>
    <name type="common">Upland cotton</name>
    <name type="synonym">Gossypium mexicanum</name>
    <dbReference type="NCBI Taxonomy" id="3635"/>
    <lineage>
        <taxon>Eukaryota</taxon>
        <taxon>Viridiplantae</taxon>
        <taxon>Streptophyta</taxon>
        <taxon>Embryophyta</taxon>
        <taxon>Tracheophyta</taxon>
        <taxon>Spermatophyta</taxon>
        <taxon>Magnoliopsida</taxon>
        <taxon>eudicotyledons</taxon>
        <taxon>Gunneridae</taxon>
        <taxon>Pentapetalae</taxon>
        <taxon>rosids</taxon>
        <taxon>malvids</taxon>
        <taxon>Malvales</taxon>
        <taxon>Malvaceae</taxon>
        <taxon>Malvoideae</taxon>
        <taxon>Gossypium</taxon>
    </lineage>
</organism>
<evidence type="ECO:0000313" key="2">
    <source>
        <dbReference type="Proteomes" id="UP000818029"/>
    </source>
</evidence>
<dbReference type="RefSeq" id="XP_040947330.1">
    <property type="nucleotide sequence ID" value="XM_041091396.1"/>
</dbReference>
<proteinExistence type="predicted"/>
<sequence length="242" mass="27390">MMLRSGKQTDEPTTDSTIAPQGTGEMIPIEKVEFEELVDVSDKKVNIPLADAFVQILNYGKFLKELLSKKKKISDMETIARTEGCSTVLTNKFPQNERSLTLQLADRSLAQLEGKIKDIIVRMDKFILPADFIILDCEADKEVPINLGQPFLATEQTLIDVYKGEITMRLNDELITFSVFESIQGKDKEDCHILNVLDDLIQAEFDNQCTILSEEFVLTSDDEFVYDCENMVKASNIELRHG</sequence>
<evidence type="ECO:0000313" key="3">
    <source>
        <dbReference type="RefSeq" id="XP_040947330.1"/>
    </source>
</evidence>
<accession>A0ABM2ZYJ5</accession>
<dbReference type="PANTHER" id="PTHR33067:SF39">
    <property type="entry name" value="TRANSCRIPTION FACTOR INTERACTOR AND REGULATOR CCHC(ZN) FAMILY"/>
    <property type="match status" value="1"/>
</dbReference>
<feature type="region of interest" description="Disordered" evidence="1">
    <location>
        <begin position="1"/>
        <end position="22"/>
    </location>
</feature>
<dbReference type="InterPro" id="IPR021109">
    <property type="entry name" value="Peptidase_aspartic_dom_sf"/>
</dbReference>
<protein>
    <submittedName>
        <fullName evidence="3">Uncharacterized protein</fullName>
    </submittedName>
</protein>
<keyword evidence="2" id="KW-1185">Reference proteome</keyword>
<reference evidence="2" key="1">
    <citation type="journal article" date="2020" name="Nat. Genet.">
        <title>Genomic diversifications of five Gossypium allopolyploid species and their impact on cotton improvement.</title>
        <authorList>
            <person name="Chen Z.J."/>
            <person name="Sreedasyam A."/>
            <person name="Ando A."/>
            <person name="Song Q."/>
            <person name="De Santiago L.M."/>
            <person name="Hulse-Kemp A.M."/>
            <person name="Ding M."/>
            <person name="Ye W."/>
            <person name="Kirkbride R.C."/>
            <person name="Jenkins J."/>
            <person name="Plott C."/>
            <person name="Lovell J."/>
            <person name="Lin Y.M."/>
            <person name="Vaughn R."/>
            <person name="Liu B."/>
            <person name="Simpson S."/>
            <person name="Scheffler B.E."/>
            <person name="Wen L."/>
            <person name="Saski C.A."/>
            <person name="Grover C.E."/>
            <person name="Hu G."/>
            <person name="Conover J.L."/>
            <person name="Carlson J.W."/>
            <person name="Shu S."/>
            <person name="Boston L.B."/>
            <person name="Williams M."/>
            <person name="Peterson D.G."/>
            <person name="McGee K."/>
            <person name="Jones D.C."/>
            <person name="Wendel J.F."/>
            <person name="Stelly D.M."/>
            <person name="Grimwood J."/>
            <person name="Schmutz J."/>
        </authorList>
    </citation>
    <scope>NUCLEOTIDE SEQUENCE [LARGE SCALE GENOMIC DNA]</scope>
    <source>
        <strain evidence="2">cv. TM-1</strain>
    </source>
</reference>
<dbReference type="Proteomes" id="UP000818029">
    <property type="component" value="Chromosome D04"/>
</dbReference>
<evidence type="ECO:0000256" key="1">
    <source>
        <dbReference type="SAM" id="MobiDB-lite"/>
    </source>
</evidence>
<reference evidence="3" key="2">
    <citation type="submission" date="2025-08" db="UniProtKB">
        <authorList>
            <consortium name="RefSeq"/>
        </authorList>
    </citation>
    <scope>IDENTIFICATION</scope>
</reference>
<gene>
    <name evidence="3" type="primary">LOC121216096</name>
</gene>
<dbReference type="Gene3D" id="2.40.70.10">
    <property type="entry name" value="Acid Proteases"/>
    <property type="match status" value="1"/>
</dbReference>
<dbReference type="PANTHER" id="PTHR33067">
    <property type="entry name" value="RNA-DIRECTED DNA POLYMERASE-RELATED"/>
    <property type="match status" value="1"/>
</dbReference>